<dbReference type="RefSeq" id="WP_266122521.1">
    <property type="nucleotide sequence ID" value="NZ_JAJHNU010000001.1"/>
</dbReference>
<reference evidence="1" key="1">
    <citation type="submission" date="2021-11" db="EMBL/GenBank/DDBJ databases">
        <title>Draft genome sequence of Alcaligenes endophyticus type strain CCUG 75668T.</title>
        <authorList>
            <person name="Salva-Serra F."/>
            <person name="Duran R.E."/>
            <person name="Seeger M."/>
            <person name="Moore E.R.B."/>
            <person name="Jaen-Luchoro D."/>
        </authorList>
    </citation>
    <scope>NUCLEOTIDE SEQUENCE</scope>
    <source>
        <strain evidence="1">CCUG 75668</strain>
    </source>
</reference>
<accession>A0ABT8EFV8</accession>
<proteinExistence type="predicted"/>
<sequence length="373" mass="43071">MTTKYQQCTWCIMDNSSDETITFNLNGQCNYCENALLEKETVYFPNEEGEKKLNALVQRLKKENKDHQYDCVMGISGGLDSSYLAYLGTVKWGLRVLAVHVDDGFDTEISKNNIARLAELPNFDLRIIKPDPQQFHELTKAYMRAGVPNLAVPQDNVLFACVYQFMKENKLNTFLSGGNFALECILQRGNTHDAYDLKNLKFIHNKFGKGPIDKLTMLSALKKDIDAYILNIQSLRPLNYIDYNRDRAMKELADSCGFEYYGSKHLENDLTKFIQQYWFYHKFGVDKRTSHLSSMIVSGQMSREEAQRQYALPLYDEDDMQSTISHVISKLGMSKEEFDNIMADKPHQHSDYPTSFYLKVKPMLAKAVRLIKR</sequence>
<dbReference type="EMBL" id="JAJHNU010000001">
    <property type="protein sequence ID" value="MDN4120145.1"/>
    <property type="molecule type" value="Genomic_DNA"/>
</dbReference>
<dbReference type="NCBIfam" id="TIGR03573">
    <property type="entry name" value="WbuX"/>
    <property type="match status" value="1"/>
</dbReference>
<keyword evidence="2" id="KW-1185">Reference proteome</keyword>
<comment type="caution">
    <text evidence="1">The sequence shown here is derived from an EMBL/GenBank/DDBJ whole genome shotgun (WGS) entry which is preliminary data.</text>
</comment>
<evidence type="ECO:0000313" key="1">
    <source>
        <dbReference type="EMBL" id="MDN4120145.1"/>
    </source>
</evidence>
<dbReference type="InterPro" id="IPR020022">
    <property type="entry name" value="N-acetyl_sugar_amidoTrfase"/>
</dbReference>
<evidence type="ECO:0000313" key="2">
    <source>
        <dbReference type="Proteomes" id="UP001168613"/>
    </source>
</evidence>
<dbReference type="Proteomes" id="UP001168613">
    <property type="component" value="Unassembled WGS sequence"/>
</dbReference>
<dbReference type="Gene3D" id="3.40.50.620">
    <property type="entry name" value="HUPs"/>
    <property type="match status" value="1"/>
</dbReference>
<dbReference type="SUPFAM" id="SSF52402">
    <property type="entry name" value="Adenine nucleotide alpha hydrolases-like"/>
    <property type="match status" value="1"/>
</dbReference>
<gene>
    <name evidence="1" type="ORF">LMS43_02460</name>
</gene>
<name>A0ABT8EFV8_9BURK</name>
<dbReference type="InterPro" id="IPR014729">
    <property type="entry name" value="Rossmann-like_a/b/a_fold"/>
</dbReference>
<organism evidence="1 2">
    <name type="scientific">Alcaligenes endophyticus</name>
    <dbReference type="NCBI Taxonomy" id="1929088"/>
    <lineage>
        <taxon>Bacteria</taxon>
        <taxon>Pseudomonadati</taxon>
        <taxon>Pseudomonadota</taxon>
        <taxon>Betaproteobacteria</taxon>
        <taxon>Burkholderiales</taxon>
        <taxon>Alcaligenaceae</taxon>
        <taxon>Alcaligenes</taxon>
    </lineage>
</organism>
<protein>
    <submittedName>
        <fullName evidence="1">N-acetyl sugar amidotransferase</fullName>
    </submittedName>
</protein>